<comment type="caution">
    <text evidence="2">The sequence shown here is derived from an EMBL/GenBank/DDBJ whole genome shotgun (WGS) entry which is preliminary data.</text>
</comment>
<sequence>MLILFQLLFILFSLFAIISVIKRKREGLLGPKGMIFWIGFWLLAVILVLWPNSTGVVANYLGIGRGADLVFYVSLVVIFYLLFKLNVKLESLGRDVTKVVRAKSLENEKFKNQN</sequence>
<evidence type="ECO:0000256" key="1">
    <source>
        <dbReference type="SAM" id="Phobius"/>
    </source>
</evidence>
<proteinExistence type="predicted"/>
<evidence type="ECO:0000313" key="3">
    <source>
        <dbReference type="Proteomes" id="UP000178347"/>
    </source>
</evidence>
<name>A0A1F6MRV1_9BACT</name>
<feature type="transmembrane region" description="Helical" evidence="1">
    <location>
        <begin position="6"/>
        <end position="22"/>
    </location>
</feature>
<reference evidence="2 3" key="1">
    <citation type="journal article" date="2016" name="Nat. Commun.">
        <title>Thousands of microbial genomes shed light on interconnected biogeochemical processes in an aquifer system.</title>
        <authorList>
            <person name="Anantharaman K."/>
            <person name="Brown C.T."/>
            <person name="Hug L.A."/>
            <person name="Sharon I."/>
            <person name="Castelle C.J."/>
            <person name="Probst A.J."/>
            <person name="Thomas B.C."/>
            <person name="Singh A."/>
            <person name="Wilkins M.J."/>
            <person name="Karaoz U."/>
            <person name="Brodie E.L."/>
            <person name="Williams K.H."/>
            <person name="Hubbard S.S."/>
            <person name="Banfield J.F."/>
        </authorList>
    </citation>
    <scope>NUCLEOTIDE SEQUENCE [LARGE SCALE GENOMIC DNA]</scope>
</reference>
<dbReference type="Proteomes" id="UP000178347">
    <property type="component" value="Unassembled WGS sequence"/>
</dbReference>
<organism evidence="2 3">
    <name type="scientific">Candidatus Magasanikbacteria bacterium RIFCSPLOWO2_12_FULL_43_12</name>
    <dbReference type="NCBI Taxonomy" id="1798692"/>
    <lineage>
        <taxon>Bacteria</taxon>
        <taxon>Candidatus Magasanikiibacteriota</taxon>
    </lineage>
</organism>
<accession>A0A1F6MRV1</accession>
<keyword evidence="1" id="KW-0472">Membrane</keyword>
<gene>
    <name evidence="2" type="ORF">A3G00_02915</name>
</gene>
<dbReference type="EMBL" id="MFQN01000027">
    <property type="protein sequence ID" value="OGH74153.1"/>
    <property type="molecule type" value="Genomic_DNA"/>
</dbReference>
<evidence type="ECO:0000313" key="2">
    <source>
        <dbReference type="EMBL" id="OGH74153.1"/>
    </source>
</evidence>
<evidence type="ECO:0008006" key="4">
    <source>
        <dbReference type="Google" id="ProtNLM"/>
    </source>
</evidence>
<keyword evidence="1" id="KW-0812">Transmembrane</keyword>
<feature type="transmembrane region" description="Helical" evidence="1">
    <location>
        <begin position="34"/>
        <end position="51"/>
    </location>
</feature>
<dbReference type="Pfam" id="PF10066">
    <property type="entry name" value="DUF2304"/>
    <property type="match status" value="1"/>
</dbReference>
<dbReference type="InterPro" id="IPR019277">
    <property type="entry name" value="DUF2304"/>
</dbReference>
<dbReference type="AlphaFoldDB" id="A0A1F6MRV1"/>
<keyword evidence="1" id="KW-1133">Transmembrane helix</keyword>
<protein>
    <recommendedName>
        <fullName evidence="4">DUF2304 domain-containing protein</fullName>
    </recommendedName>
</protein>
<dbReference type="STRING" id="1798692.A3G00_02915"/>
<feature type="transmembrane region" description="Helical" evidence="1">
    <location>
        <begin position="63"/>
        <end position="83"/>
    </location>
</feature>